<proteinExistence type="predicted"/>
<name>A0A1Y6C743_9BACT</name>
<keyword evidence="1" id="KW-0378">Hydrolase</keyword>
<evidence type="ECO:0000313" key="1">
    <source>
        <dbReference type="EMBL" id="SMF40188.1"/>
    </source>
</evidence>
<dbReference type="PANTHER" id="PTHR35336">
    <property type="entry name" value="ADENOSYLCOBINAMIDE AMIDOHYDROLASE"/>
    <property type="match status" value="1"/>
</dbReference>
<dbReference type="InterPro" id="IPR002808">
    <property type="entry name" value="AdoCbi_amidolase"/>
</dbReference>
<dbReference type="InterPro" id="IPR052209">
    <property type="entry name" value="CbiZ"/>
</dbReference>
<dbReference type="RefSeq" id="WP_159455419.1">
    <property type="nucleotide sequence ID" value="NZ_FWZT01000012.1"/>
</dbReference>
<evidence type="ECO:0000313" key="2">
    <source>
        <dbReference type="Proteomes" id="UP000192907"/>
    </source>
</evidence>
<organism evidence="1 2">
    <name type="scientific">Pseudobacteriovorax antillogorgiicola</name>
    <dbReference type="NCBI Taxonomy" id="1513793"/>
    <lineage>
        <taxon>Bacteria</taxon>
        <taxon>Pseudomonadati</taxon>
        <taxon>Bdellovibrionota</taxon>
        <taxon>Oligoflexia</taxon>
        <taxon>Oligoflexales</taxon>
        <taxon>Pseudobacteriovoracaceae</taxon>
        <taxon>Pseudobacteriovorax</taxon>
    </lineage>
</organism>
<accession>A0A1Y6C743</accession>
<dbReference type="AlphaFoldDB" id="A0A1Y6C743"/>
<sequence length="233" mass="25056">MIAESEQTKSSTQEHMQRLLHVPFQNPCRVASWAILNGGLKQASGVAWLRVCSDDLQPPVDPAAFLHDQLSYAGLGNCVGLMTSARLENACHRQQSFGNYWIKATATAGLGNAMRIGDNPSPSGRIGTINIAVECSHGLTDEALIEGLAMITEAKVAAVFDHRISSYMSPRQATGTGTDCCVIAAPITEKQHYYCGKHTTLGHLIGEGVYHAVAGSISKWIKDNPNHRLLGGF</sequence>
<dbReference type="PANTHER" id="PTHR35336:SF5">
    <property type="entry name" value="ADENOSYLCOBINAMIDE AMIDOHYDROLASE"/>
    <property type="match status" value="1"/>
</dbReference>
<dbReference type="STRING" id="1513793.SAMN06296036_11266"/>
<dbReference type="EMBL" id="FWZT01000012">
    <property type="protein sequence ID" value="SMF40188.1"/>
    <property type="molecule type" value="Genomic_DNA"/>
</dbReference>
<protein>
    <submittedName>
        <fullName evidence="1">Adenosylcobinamide hydrolase</fullName>
    </submittedName>
</protein>
<dbReference type="Pfam" id="PF01955">
    <property type="entry name" value="CbiZ"/>
    <property type="match status" value="1"/>
</dbReference>
<dbReference type="Proteomes" id="UP000192907">
    <property type="component" value="Unassembled WGS sequence"/>
</dbReference>
<dbReference type="GO" id="GO:0016787">
    <property type="term" value="F:hydrolase activity"/>
    <property type="evidence" value="ECO:0007669"/>
    <property type="project" value="UniProtKB-KW"/>
</dbReference>
<keyword evidence="2" id="KW-1185">Reference proteome</keyword>
<gene>
    <name evidence="1" type="ORF">SAMN06296036_11266</name>
</gene>
<reference evidence="2" key="1">
    <citation type="submission" date="2017-04" db="EMBL/GenBank/DDBJ databases">
        <authorList>
            <person name="Varghese N."/>
            <person name="Submissions S."/>
        </authorList>
    </citation>
    <scope>NUCLEOTIDE SEQUENCE [LARGE SCALE GENOMIC DNA]</scope>
    <source>
        <strain evidence="2">RKEM611</strain>
    </source>
</reference>